<reference evidence="3" key="1">
    <citation type="submission" date="2006-12" db="EMBL/GenBank/DDBJ databases">
        <title>Complete sequence of chromosome 1 of Verminephrobacter eiseniae EF01-2.</title>
        <authorList>
            <person name="Copeland A."/>
            <person name="Lucas S."/>
            <person name="Lapidus A."/>
            <person name="Barry K."/>
            <person name="Detter J.C."/>
            <person name="Glavina del Rio T."/>
            <person name="Dalin E."/>
            <person name="Tice H."/>
            <person name="Pitluck S."/>
            <person name="Chertkov O."/>
            <person name="Brettin T."/>
            <person name="Bruce D."/>
            <person name="Han C."/>
            <person name="Tapia R."/>
            <person name="Gilna P."/>
            <person name="Schmutz J."/>
            <person name="Larimer F."/>
            <person name="Land M."/>
            <person name="Hauser L."/>
            <person name="Kyrpides N."/>
            <person name="Kim E."/>
            <person name="Stahl D."/>
            <person name="Richardson P."/>
        </authorList>
    </citation>
    <scope>NUCLEOTIDE SEQUENCE [LARGE SCALE GENOMIC DNA]</scope>
    <source>
        <strain evidence="3">EF01-2</strain>
    </source>
</reference>
<dbReference type="eggNOG" id="COG3335">
    <property type="taxonomic scope" value="Bacteria"/>
</dbReference>
<dbReference type="STRING" id="391735.Veis_1142"/>
<proteinExistence type="predicted"/>
<dbReference type="Pfam" id="PF13358">
    <property type="entry name" value="DDE_3"/>
    <property type="match status" value="1"/>
</dbReference>
<dbReference type="Gene3D" id="3.30.420.10">
    <property type="entry name" value="Ribonuclease H-like superfamily/Ribonuclease H"/>
    <property type="match status" value="1"/>
</dbReference>
<name>A1WH07_VEREI</name>
<gene>
    <name evidence="2" type="ordered locus">Veis_1142</name>
</gene>
<dbReference type="GO" id="GO:0003676">
    <property type="term" value="F:nucleic acid binding"/>
    <property type="evidence" value="ECO:0007669"/>
    <property type="project" value="InterPro"/>
</dbReference>
<accession>A1WH07</accession>
<dbReference type="InterPro" id="IPR038717">
    <property type="entry name" value="Tc1-like_DDE_dom"/>
</dbReference>
<dbReference type="HOGENOM" id="CLU_2557345_0_0_4"/>
<organism evidence="2 3">
    <name type="scientific">Verminephrobacter eiseniae (strain EF01-2)</name>
    <dbReference type="NCBI Taxonomy" id="391735"/>
    <lineage>
        <taxon>Bacteria</taxon>
        <taxon>Pseudomonadati</taxon>
        <taxon>Pseudomonadota</taxon>
        <taxon>Betaproteobacteria</taxon>
        <taxon>Burkholderiales</taxon>
        <taxon>Comamonadaceae</taxon>
        <taxon>Verminephrobacter</taxon>
    </lineage>
</organism>
<evidence type="ECO:0000259" key="1">
    <source>
        <dbReference type="Pfam" id="PF13358"/>
    </source>
</evidence>
<dbReference type="InterPro" id="IPR036397">
    <property type="entry name" value="RNaseH_sf"/>
</dbReference>
<sequence>MLLVRLCGVALHHAVCITQRLSFLPPHSPELNPLEHLWDGLRKKHFRKRVFDSIDALEDHPVVALRDLETPPSAAKSFDIAT</sequence>
<dbReference type="Proteomes" id="UP000000374">
    <property type="component" value="Chromosome"/>
</dbReference>
<evidence type="ECO:0000313" key="3">
    <source>
        <dbReference type="Proteomes" id="UP000000374"/>
    </source>
</evidence>
<feature type="domain" description="Tc1-like transposase DDE" evidence="1">
    <location>
        <begin position="21"/>
        <end position="57"/>
    </location>
</feature>
<keyword evidence="3" id="KW-1185">Reference proteome</keyword>
<dbReference type="AlphaFoldDB" id="A1WH07"/>
<protein>
    <recommendedName>
        <fullName evidence="1">Tc1-like transposase DDE domain-containing protein</fullName>
    </recommendedName>
</protein>
<dbReference type="OrthoDB" id="5296404at2"/>
<evidence type="ECO:0000313" key="2">
    <source>
        <dbReference type="EMBL" id="ABM56914.1"/>
    </source>
</evidence>
<dbReference type="KEGG" id="vei:Veis_1142"/>
<dbReference type="EMBL" id="CP000542">
    <property type="protein sequence ID" value="ABM56914.1"/>
    <property type="molecule type" value="Genomic_DNA"/>
</dbReference>